<accession>A0AAD9EB78</accession>
<reference evidence="2" key="1">
    <citation type="submission" date="2023-01" db="EMBL/GenBank/DDBJ databases">
        <title>Colletotrichum chrysophilum M932 genome sequence.</title>
        <authorList>
            <person name="Baroncelli R."/>
        </authorList>
    </citation>
    <scope>NUCLEOTIDE SEQUENCE</scope>
    <source>
        <strain evidence="2">M932</strain>
    </source>
</reference>
<feature type="compositionally biased region" description="Low complexity" evidence="1">
    <location>
        <begin position="265"/>
        <end position="287"/>
    </location>
</feature>
<evidence type="ECO:0000313" key="3">
    <source>
        <dbReference type="Proteomes" id="UP001243330"/>
    </source>
</evidence>
<feature type="compositionally biased region" description="Polar residues" evidence="1">
    <location>
        <begin position="301"/>
        <end position="312"/>
    </location>
</feature>
<protein>
    <recommendedName>
        <fullName evidence="4">Myb-like domain-containing protein</fullName>
    </recommendedName>
</protein>
<feature type="compositionally biased region" description="Polar residues" evidence="1">
    <location>
        <begin position="177"/>
        <end position="191"/>
    </location>
</feature>
<sequence>MVKPQFRQLDVESMGRLLYGKKERKPRKQKLAQLKRQREREEQQQPRSLLPPTPPDALEPDIGNLGATDAQIIKYTSGAFLNFPGCNFSFNFFENLDMADIAHTIESLTSPSEMDDITTVTTGSFSPNKIQPHPKLYSPHTPLLGHPTEHTSREEANPLLEELPVSPSLVRRATGQIRPTSSVLSDRNTVVSEDKEMRKSGETRKSCDADGSAADEISSSDDDDTHGETCTEELAVPGPKPTVQNSSGIPASQILSKSNSAPPKSIGSPPSATSSTSSFSIDTSASPLNRVEGPKTDVALPTSSFDHASVSRQGGDAIIRRGKRGCGAIEDSCESHGHRSPKRRRSQDANSGTASPAPPARTLRALPSRQRQQPPIMTEITSHFLDHSSGKTGLESSNQVPSPPVATTVRLSPVACHTCGFSAEHLLRMSDTVQALAGSVTDLSDSRKGLDMLHLFIGLIRDYATRLQRNATSTGKGDPGGIMNPDYAVEAVIRPSNGEIVENDESSDNSDGDGDGDSESESDSGSSDHSDSPYIPHEKVKRPQRLRWTPLDELRLRAWVQEEKEWLWIAGNLKRSEQAVIQHWKIMGKQDKGRGKK</sequence>
<proteinExistence type="predicted"/>
<dbReference type="EMBL" id="JAQOWY010000784">
    <property type="protein sequence ID" value="KAK1838681.1"/>
    <property type="molecule type" value="Genomic_DNA"/>
</dbReference>
<feature type="compositionally biased region" description="Basic residues" evidence="1">
    <location>
        <begin position="22"/>
        <end position="35"/>
    </location>
</feature>
<feature type="region of interest" description="Disordered" evidence="1">
    <location>
        <begin position="499"/>
        <end position="538"/>
    </location>
</feature>
<feature type="region of interest" description="Disordered" evidence="1">
    <location>
        <begin position="17"/>
        <end position="63"/>
    </location>
</feature>
<feature type="compositionally biased region" description="Polar residues" evidence="1">
    <location>
        <begin position="242"/>
        <end position="262"/>
    </location>
</feature>
<organism evidence="2 3">
    <name type="scientific">Colletotrichum chrysophilum</name>
    <dbReference type="NCBI Taxonomy" id="1836956"/>
    <lineage>
        <taxon>Eukaryota</taxon>
        <taxon>Fungi</taxon>
        <taxon>Dikarya</taxon>
        <taxon>Ascomycota</taxon>
        <taxon>Pezizomycotina</taxon>
        <taxon>Sordariomycetes</taxon>
        <taxon>Hypocreomycetidae</taxon>
        <taxon>Glomerellales</taxon>
        <taxon>Glomerellaceae</taxon>
        <taxon>Colletotrichum</taxon>
        <taxon>Colletotrichum gloeosporioides species complex</taxon>
    </lineage>
</organism>
<name>A0AAD9EB78_9PEZI</name>
<evidence type="ECO:0000313" key="2">
    <source>
        <dbReference type="EMBL" id="KAK1838681.1"/>
    </source>
</evidence>
<feature type="compositionally biased region" description="Basic and acidic residues" evidence="1">
    <location>
        <begin position="192"/>
        <end position="208"/>
    </location>
</feature>
<evidence type="ECO:0008006" key="4">
    <source>
        <dbReference type="Google" id="ProtNLM"/>
    </source>
</evidence>
<keyword evidence="3" id="KW-1185">Reference proteome</keyword>
<gene>
    <name evidence="2" type="ORF">CCHR01_18694</name>
</gene>
<feature type="region of interest" description="Disordered" evidence="1">
    <location>
        <begin position="172"/>
        <end position="317"/>
    </location>
</feature>
<dbReference type="AlphaFoldDB" id="A0AAD9EB78"/>
<evidence type="ECO:0000256" key="1">
    <source>
        <dbReference type="SAM" id="MobiDB-lite"/>
    </source>
</evidence>
<feature type="region of interest" description="Disordered" evidence="1">
    <location>
        <begin position="329"/>
        <end position="373"/>
    </location>
</feature>
<feature type="compositionally biased region" description="Acidic residues" evidence="1">
    <location>
        <begin position="501"/>
        <end position="522"/>
    </location>
</feature>
<comment type="caution">
    <text evidence="2">The sequence shown here is derived from an EMBL/GenBank/DDBJ whole genome shotgun (WGS) entry which is preliminary data.</text>
</comment>
<dbReference type="Proteomes" id="UP001243330">
    <property type="component" value="Unassembled WGS sequence"/>
</dbReference>